<evidence type="ECO:0000313" key="2">
    <source>
        <dbReference type="Proteomes" id="UP001396334"/>
    </source>
</evidence>
<name>A0ABR2T4V3_9ROSI</name>
<protein>
    <submittedName>
        <fullName evidence="1">Uncharacterized protein</fullName>
    </submittedName>
</protein>
<gene>
    <name evidence="1" type="ORF">V6N11_056798</name>
</gene>
<keyword evidence="2" id="KW-1185">Reference proteome</keyword>
<evidence type="ECO:0000313" key="1">
    <source>
        <dbReference type="EMBL" id="KAK9032538.1"/>
    </source>
</evidence>
<dbReference type="EMBL" id="JBBPBN010000009">
    <property type="protein sequence ID" value="KAK9032538.1"/>
    <property type="molecule type" value="Genomic_DNA"/>
</dbReference>
<comment type="caution">
    <text evidence="1">The sequence shown here is derived from an EMBL/GenBank/DDBJ whole genome shotgun (WGS) entry which is preliminary data.</text>
</comment>
<dbReference type="Proteomes" id="UP001396334">
    <property type="component" value="Unassembled WGS sequence"/>
</dbReference>
<reference evidence="1 2" key="1">
    <citation type="journal article" date="2024" name="G3 (Bethesda)">
        <title>Genome assembly of Hibiscus sabdariffa L. provides insights into metabolisms of medicinal natural products.</title>
        <authorList>
            <person name="Kim T."/>
        </authorList>
    </citation>
    <scope>NUCLEOTIDE SEQUENCE [LARGE SCALE GENOMIC DNA]</scope>
    <source>
        <strain evidence="1">TK-2024</strain>
        <tissue evidence="1">Old leaves</tissue>
    </source>
</reference>
<accession>A0ABR2T4V3</accession>
<organism evidence="1 2">
    <name type="scientific">Hibiscus sabdariffa</name>
    <name type="common">roselle</name>
    <dbReference type="NCBI Taxonomy" id="183260"/>
    <lineage>
        <taxon>Eukaryota</taxon>
        <taxon>Viridiplantae</taxon>
        <taxon>Streptophyta</taxon>
        <taxon>Embryophyta</taxon>
        <taxon>Tracheophyta</taxon>
        <taxon>Spermatophyta</taxon>
        <taxon>Magnoliopsida</taxon>
        <taxon>eudicotyledons</taxon>
        <taxon>Gunneridae</taxon>
        <taxon>Pentapetalae</taxon>
        <taxon>rosids</taxon>
        <taxon>malvids</taxon>
        <taxon>Malvales</taxon>
        <taxon>Malvaceae</taxon>
        <taxon>Malvoideae</taxon>
        <taxon>Hibiscus</taxon>
    </lineage>
</organism>
<proteinExistence type="predicted"/>
<sequence length="100" mass="11095">MGRRGIHGATSPEDVNVVAVDNGREAVTNFRRHGYQSGTDFTRFQIQSVPINLEISFRIRGFPSAEKQGLPQHSPITFSFFEQGSDSPIPIPPLPFLPET</sequence>